<organism evidence="3 4">
    <name type="scientific">Rhodopseudomonas telluris</name>
    <dbReference type="NCBI Taxonomy" id="644215"/>
    <lineage>
        <taxon>Bacteria</taxon>
        <taxon>Pseudomonadati</taxon>
        <taxon>Pseudomonadota</taxon>
        <taxon>Alphaproteobacteria</taxon>
        <taxon>Hyphomicrobiales</taxon>
        <taxon>Nitrobacteraceae</taxon>
        <taxon>Rhodopseudomonas</taxon>
    </lineage>
</organism>
<dbReference type="RefSeq" id="WP_378392055.1">
    <property type="nucleotide sequence ID" value="NZ_JBHLWM010000008.1"/>
</dbReference>
<evidence type="ECO:0000313" key="4">
    <source>
        <dbReference type="Proteomes" id="UP001589775"/>
    </source>
</evidence>
<keyword evidence="4" id="KW-1185">Reference proteome</keyword>
<feature type="compositionally biased region" description="Low complexity" evidence="1">
    <location>
        <begin position="48"/>
        <end position="57"/>
    </location>
</feature>
<feature type="region of interest" description="Disordered" evidence="1">
    <location>
        <begin position="113"/>
        <end position="170"/>
    </location>
</feature>
<evidence type="ECO:0000313" key="3">
    <source>
        <dbReference type="EMBL" id="MFC0243296.1"/>
    </source>
</evidence>
<accession>A0ABV6EYH7</accession>
<sequence length="320" mass="32268">MTAPRAEARECLAAPKGPAPAGSHWFYRTDHASKRNCWYVRAKDGSSAATASSASATDGNEASSSTPAASGDAASTDAPTARAAGANAAPKLTRNATTPLHASVANARAEVLSPPEPAPLRDAAAQDSTSQFPAPLPAVSAAAPSQDAAASGAPQADAAQGSSIDQRWADAHASDATAAANADASSKLRTAAQAAVAKGGTPATAAMATAGSAATLIAALLAALALAGLIVGGIFKFGRREPTIRRDLNGRPDIWSAAAKPASSDFVTDRITQDLDLSPPMQPVEPPSWIQAARQRQTAAISEGNEIEELLARAQKRPAA</sequence>
<feature type="region of interest" description="Disordered" evidence="1">
    <location>
        <begin position="48"/>
        <end position="98"/>
    </location>
</feature>
<evidence type="ECO:0000256" key="2">
    <source>
        <dbReference type="SAM" id="Phobius"/>
    </source>
</evidence>
<feature type="compositionally biased region" description="Polar residues" evidence="1">
    <location>
        <begin position="58"/>
        <end position="68"/>
    </location>
</feature>
<evidence type="ECO:0000256" key="1">
    <source>
        <dbReference type="SAM" id="MobiDB-lite"/>
    </source>
</evidence>
<proteinExistence type="predicted"/>
<comment type="caution">
    <text evidence="3">The sequence shown here is derived from an EMBL/GenBank/DDBJ whole genome shotgun (WGS) entry which is preliminary data.</text>
</comment>
<protein>
    <submittedName>
        <fullName evidence="3">Uncharacterized protein</fullName>
    </submittedName>
</protein>
<name>A0ABV6EYH7_9BRAD</name>
<feature type="compositionally biased region" description="Low complexity" evidence="1">
    <location>
        <begin position="137"/>
        <end position="163"/>
    </location>
</feature>
<reference evidence="3 4" key="1">
    <citation type="submission" date="2024-09" db="EMBL/GenBank/DDBJ databases">
        <authorList>
            <person name="Sun Q."/>
            <person name="Mori K."/>
        </authorList>
    </citation>
    <scope>NUCLEOTIDE SEQUENCE [LARGE SCALE GENOMIC DNA]</scope>
    <source>
        <strain evidence="3 4">KCTC 23279</strain>
    </source>
</reference>
<dbReference type="EMBL" id="JBHLWM010000008">
    <property type="protein sequence ID" value="MFC0243296.1"/>
    <property type="molecule type" value="Genomic_DNA"/>
</dbReference>
<keyword evidence="2" id="KW-0472">Membrane</keyword>
<feature type="compositionally biased region" description="Low complexity" evidence="1">
    <location>
        <begin position="73"/>
        <end position="89"/>
    </location>
</feature>
<keyword evidence="2" id="KW-0812">Transmembrane</keyword>
<feature type="compositionally biased region" description="Basic and acidic residues" evidence="1">
    <location>
        <begin position="1"/>
        <end position="10"/>
    </location>
</feature>
<gene>
    <name evidence="3" type="ORF">ACFFJ6_22615</name>
</gene>
<keyword evidence="2" id="KW-1133">Transmembrane helix</keyword>
<feature type="region of interest" description="Disordered" evidence="1">
    <location>
        <begin position="1"/>
        <end position="25"/>
    </location>
</feature>
<dbReference type="Proteomes" id="UP001589775">
    <property type="component" value="Unassembled WGS sequence"/>
</dbReference>
<feature type="transmembrane region" description="Helical" evidence="2">
    <location>
        <begin position="213"/>
        <end position="235"/>
    </location>
</feature>